<protein>
    <recommendedName>
        <fullName evidence="3">Translation elongation factor-like protein</fullName>
    </recommendedName>
</protein>
<accession>A0A1F5EDW1</accession>
<organism evidence="1 2">
    <name type="scientific">Candidatus Berkelbacteria bacterium RIFOXYA2_FULL_43_10</name>
    <dbReference type="NCBI Taxonomy" id="1797472"/>
    <lineage>
        <taxon>Bacteria</taxon>
        <taxon>Candidatus Berkelbacteria</taxon>
    </lineage>
</organism>
<proteinExistence type="predicted"/>
<evidence type="ECO:0000313" key="2">
    <source>
        <dbReference type="Proteomes" id="UP000178583"/>
    </source>
</evidence>
<dbReference type="EMBL" id="MEZY01000010">
    <property type="protein sequence ID" value="OGD65541.1"/>
    <property type="molecule type" value="Genomic_DNA"/>
</dbReference>
<dbReference type="AlphaFoldDB" id="A0A1F5EDW1"/>
<dbReference type="Proteomes" id="UP000178583">
    <property type="component" value="Unassembled WGS sequence"/>
</dbReference>
<dbReference type="STRING" id="1797472.A2215_02740"/>
<reference evidence="1 2" key="1">
    <citation type="journal article" date="2016" name="Nat. Commun.">
        <title>Thousands of microbial genomes shed light on interconnected biogeochemical processes in an aquifer system.</title>
        <authorList>
            <person name="Anantharaman K."/>
            <person name="Brown C.T."/>
            <person name="Hug L.A."/>
            <person name="Sharon I."/>
            <person name="Castelle C.J."/>
            <person name="Probst A.J."/>
            <person name="Thomas B.C."/>
            <person name="Singh A."/>
            <person name="Wilkins M.J."/>
            <person name="Karaoz U."/>
            <person name="Brodie E.L."/>
            <person name="Williams K.H."/>
            <person name="Hubbard S.S."/>
            <person name="Banfield J.F."/>
        </authorList>
    </citation>
    <scope>NUCLEOTIDE SEQUENCE [LARGE SCALE GENOMIC DNA]</scope>
</reference>
<dbReference type="Gene3D" id="2.40.30.10">
    <property type="entry name" value="Translation factors"/>
    <property type="match status" value="1"/>
</dbReference>
<gene>
    <name evidence="1" type="ORF">A2215_02740</name>
</gene>
<evidence type="ECO:0008006" key="3">
    <source>
        <dbReference type="Google" id="ProtNLM"/>
    </source>
</evidence>
<dbReference type="InterPro" id="IPR009000">
    <property type="entry name" value="Transl_B-barrel_sf"/>
</dbReference>
<name>A0A1F5EDW1_9BACT</name>
<dbReference type="SUPFAM" id="SSF50447">
    <property type="entry name" value="Translation proteins"/>
    <property type="match status" value="1"/>
</dbReference>
<evidence type="ECO:0000313" key="1">
    <source>
        <dbReference type="EMBL" id="OGD65541.1"/>
    </source>
</evidence>
<comment type="caution">
    <text evidence="1">The sequence shown here is derived from an EMBL/GenBank/DDBJ whole genome shotgun (WGS) entry which is preliminary data.</text>
</comment>
<sequence>MAEAKPIAEVTHYFDKIGVAVFKLKKAIKAGDEVQIRGNKTDFTQKIVSMQIDRVEVESAKPGDDIGVKVDEEVREGDKVYPAE</sequence>